<dbReference type="InterPro" id="IPR001584">
    <property type="entry name" value="Integrase_cat-core"/>
</dbReference>
<gene>
    <name evidence="3" type="ORF">VP01_9721g1</name>
</gene>
<accession>A0A0L6U6G3</accession>
<dbReference type="AlphaFoldDB" id="A0A0L6U6G3"/>
<dbReference type="InterPro" id="IPR036397">
    <property type="entry name" value="RNaseH_sf"/>
</dbReference>
<comment type="caution">
    <text evidence="3">The sequence shown here is derived from an EMBL/GenBank/DDBJ whole genome shotgun (WGS) entry which is preliminary data.</text>
</comment>
<dbReference type="Gene3D" id="3.30.420.10">
    <property type="entry name" value="Ribonuclease H-like superfamily/Ribonuclease H"/>
    <property type="match status" value="1"/>
</dbReference>
<dbReference type="Pfam" id="PF17921">
    <property type="entry name" value="Integrase_H2C2"/>
    <property type="match status" value="1"/>
</dbReference>
<feature type="domain" description="Integrase catalytic" evidence="2">
    <location>
        <begin position="103"/>
        <end position="177"/>
    </location>
</feature>
<dbReference type="SUPFAM" id="SSF53098">
    <property type="entry name" value="Ribonuclease H-like"/>
    <property type="match status" value="1"/>
</dbReference>
<dbReference type="PANTHER" id="PTHR35046:SF26">
    <property type="entry name" value="RNA-DIRECTED DNA POLYMERASE"/>
    <property type="match status" value="1"/>
</dbReference>
<feature type="non-terminal residue" evidence="3">
    <location>
        <position position="177"/>
    </location>
</feature>
<sequence>LDGLNFSVVPDALSRRDNIYPREGKVFANNNPDNVRTIFSPLIQSNSHKNNYPILKKAFLISQDFSWPGMTRDIKDYVSSCYDFNCNKSLKHRKYGLLQPLPIPPLPWNSLSMDFISQLPLSNGYDTILVVVDCFSKMSLFIRTKTTCTSLELADLFIEHVFSKHGLPENIVSNCGS</sequence>
<dbReference type="EMBL" id="LAVV01015405">
    <property type="protein sequence ID" value="KNZ43912.1"/>
    <property type="molecule type" value="Genomic_DNA"/>
</dbReference>
<proteinExistence type="predicted"/>
<dbReference type="GO" id="GO:0003723">
    <property type="term" value="F:RNA binding"/>
    <property type="evidence" value="ECO:0007669"/>
    <property type="project" value="UniProtKB-KW"/>
</dbReference>
<evidence type="ECO:0000259" key="2">
    <source>
        <dbReference type="PROSITE" id="PS50994"/>
    </source>
</evidence>
<keyword evidence="4" id="KW-1185">Reference proteome</keyword>
<evidence type="ECO:0000313" key="4">
    <source>
        <dbReference type="Proteomes" id="UP000037035"/>
    </source>
</evidence>
<dbReference type="InterPro" id="IPR041588">
    <property type="entry name" value="Integrase_H2C2"/>
</dbReference>
<dbReference type="InterPro" id="IPR012337">
    <property type="entry name" value="RNaseH-like_sf"/>
</dbReference>
<evidence type="ECO:0000313" key="3">
    <source>
        <dbReference type="EMBL" id="KNZ43912.1"/>
    </source>
</evidence>
<dbReference type="VEuPathDB" id="FungiDB:VP01_9721g1"/>
<name>A0A0L6U6G3_9BASI</name>
<reference evidence="3 4" key="1">
    <citation type="submission" date="2015-08" db="EMBL/GenBank/DDBJ databases">
        <title>Next Generation Sequencing and Analysis of the Genome of Puccinia sorghi L Schw, the Causal Agent of Maize Common Rust.</title>
        <authorList>
            <person name="Rochi L."/>
            <person name="Burguener G."/>
            <person name="Darino M."/>
            <person name="Turjanski A."/>
            <person name="Kreff E."/>
            <person name="Dieguez M.J."/>
            <person name="Sacco F."/>
        </authorList>
    </citation>
    <scope>NUCLEOTIDE SEQUENCE [LARGE SCALE GENOMIC DNA]</scope>
    <source>
        <strain evidence="3 4">RO10H11247</strain>
    </source>
</reference>
<dbReference type="GO" id="GO:0005634">
    <property type="term" value="C:nucleus"/>
    <property type="evidence" value="ECO:0007669"/>
    <property type="project" value="UniProtKB-ARBA"/>
</dbReference>
<evidence type="ECO:0000256" key="1">
    <source>
        <dbReference type="ARBA" id="ARBA00022884"/>
    </source>
</evidence>
<keyword evidence="1" id="KW-0694">RNA-binding</keyword>
<dbReference type="Proteomes" id="UP000037035">
    <property type="component" value="Unassembled WGS sequence"/>
</dbReference>
<dbReference type="PROSITE" id="PS50994">
    <property type="entry name" value="INTEGRASE"/>
    <property type="match status" value="1"/>
</dbReference>
<feature type="non-terminal residue" evidence="3">
    <location>
        <position position="1"/>
    </location>
</feature>
<protein>
    <submittedName>
        <fullName evidence="3">Putative retrotransposon nucleocapsid protein</fullName>
    </submittedName>
</protein>
<dbReference type="OrthoDB" id="2273864at2759"/>
<organism evidence="3 4">
    <name type="scientific">Puccinia sorghi</name>
    <dbReference type="NCBI Taxonomy" id="27349"/>
    <lineage>
        <taxon>Eukaryota</taxon>
        <taxon>Fungi</taxon>
        <taxon>Dikarya</taxon>
        <taxon>Basidiomycota</taxon>
        <taxon>Pucciniomycotina</taxon>
        <taxon>Pucciniomycetes</taxon>
        <taxon>Pucciniales</taxon>
        <taxon>Pucciniaceae</taxon>
        <taxon>Puccinia</taxon>
    </lineage>
</organism>
<dbReference type="GO" id="GO:0015074">
    <property type="term" value="P:DNA integration"/>
    <property type="evidence" value="ECO:0007669"/>
    <property type="project" value="InterPro"/>
</dbReference>
<dbReference type="PANTHER" id="PTHR35046">
    <property type="entry name" value="ZINC KNUCKLE (CCHC-TYPE) FAMILY PROTEIN"/>
    <property type="match status" value="1"/>
</dbReference>